<accession>A0A8J7U5P6</accession>
<dbReference type="AlphaFoldDB" id="A0A8J7U5P6"/>
<evidence type="ECO:0000313" key="4">
    <source>
        <dbReference type="Proteomes" id="UP000664417"/>
    </source>
</evidence>
<dbReference type="RefSeq" id="WP_207861047.1">
    <property type="nucleotide sequence ID" value="NZ_JAFREP010000021.1"/>
</dbReference>
<comment type="caution">
    <text evidence="3">The sequence shown here is derived from an EMBL/GenBank/DDBJ whole genome shotgun (WGS) entry which is preliminary data.</text>
</comment>
<feature type="chain" id="PRO_5035227071" evidence="2">
    <location>
        <begin position="21"/>
        <end position="198"/>
    </location>
</feature>
<keyword evidence="2" id="KW-0732">Signal</keyword>
<dbReference type="EMBL" id="JAFREP010000021">
    <property type="protein sequence ID" value="MBO1321074.1"/>
    <property type="molecule type" value="Genomic_DNA"/>
</dbReference>
<name>A0A8J7U5P6_9BACT</name>
<dbReference type="PROSITE" id="PS51257">
    <property type="entry name" value="PROKAR_LIPOPROTEIN"/>
    <property type="match status" value="1"/>
</dbReference>
<sequence length="198" mass="22136">MIVKLPGTQPLVLLMLSLLAACAPKSPTRIAVTLADDLNDDRALPVQIAVFHARDVPNSLGPREARRWFARQGRALLAKDAGFLHAWEWVPGQELPHGVSLHGVRRPVYLIFADYRREGTQAVVLRDMRHFRLSFEKRRFLVRAVADGSSLSKALPPLPAVAEKVPGRFPQNHLLPENRSTTPTPAVISSQRSPLRRR</sequence>
<organism evidence="3 4">
    <name type="scientific">Acanthopleuribacter pedis</name>
    <dbReference type="NCBI Taxonomy" id="442870"/>
    <lineage>
        <taxon>Bacteria</taxon>
        <taxon>Pseudomonadati</taxon>
        <taxon>Acidobacteriota</taxon>
        <taxon>Holophagae</taxon>
        <taxon>Acanthopleuribacterales</taxon>
        <taxon>Acanthopleuribacteraceae</taxon>
        <taxon>Acanthopleuribacter</taxon>
    </lineage>
</organism>
<keyword evidence="4" id="KW-1185">Reference proteome</keyword>
<evidence type="ECO:0000256" key="1">
    <source>
        <dbReference type="SAM" id="MobiDB-lite"/>
    </source>
</evidence>
<protein>
    <submittedName>
        <fullName evidence="3">Uncharacterized protein</fullName>
    </submittedName>
</protein>
<evidence type="ECO:0000256" key="2">
    <source>
        <dbReference type="SAM" id="SignalP"/>
    </source>
</evidence>
<dbReference type="Proteomes" id="UP000664417">
    <property type="component" value="Unassembled WGS sequence"/>
</dbReference>
<proteinExistence type="predicted"/>
<gene>
    <name evidence="3" type="ORF">J3U88_21525</name>
</gene>
<feature type="region of interest" description="Disordered" evidence="1">
    <location>
        <begin position="169"/>
        <end position="198"/>
    </location>
</feature>
<feature type="signal peptide" evidence="2">
    <location>
        <begin position="1"/>
        <end position="20"/>
    </location>
</feature>
<feature type="compositionally biased region" description="Polar residues" evidence="1">
    <location>
        <begin position="178"/>
        <end position="198"/>
    </location>
</feature>
<evidence type="ECO:0000313" key="3">
    <source>
        <dbReference type="EMBL" id="MBO1321074.1"/>
    </source>
</evidence>
<reference evidence="3" key="1">
    <citation type="submission" date="2021-03" db="EMBL/GenBank/DDBJ databases">
        <authorList>
            <person name="Wang G."/>
        </authorList>
    </citation>
    <scope>NUCLEOTIDE SEQUENCE</scope>
    <source>
        <strain evidence="3">KCTC 12899</strain>
    </source>
</reference>